<sequence length="254" mass="29882">MSKAPLSKEEYLKKYLKPKGSGKKSDGQVHYITGEMPDTLDAYEEVTKVQISKRPLTKLDEDDVISPLTEETQVRKRTKGIPSEEDIKDQLEKARKKAELEAKYQLWNRGIDTIKEEEQRLQDAQYEASKPLARYADDQDLNSELKNVIYAEDPMSAYFAEKKKKKMEKEKKKKKRNKNGKHGSDEDSNADEETDDRPRYKGPTQPPPNRFDIWPGYRWDGVDRSNGFEKKYMEEIARRKVEREEFYKWSVEDM</sequence>
<dbReference type="OrthoDB" id="6022at2759"/>
<reference evidence="9" key="1">
    <citation type="submission" date="2016-03" db="UniProtKB">
        <authorList>
            <consortium name="WormBaseParasite"/>
        </authorList>
    </citation>
    <scope>IDENTIFICATION</scope>
</reference>
<dbReference type="AlphaFoldDB" id="A0A0R3SSF7"/>
<evidence type="ECO:0000313" key="6">
    <source>
        <dbReference type="EMBL" id="VUZ54544.1"/>
    </source>
</evidence>
<reference evidence="6 8" key="3">
    <citation type="submission" date="2019-07" db="EMBL/GenBank/DDBJ databases">
        <authorList>
            <person name="Jastrzebski P J."/>
            <person name="Paukszto L."/>
            <person name="Jastrzebski P J."/>
        </authorList>
    </citation>
    <scope>NUCLEOTIDE SEQUENCE [LARGE SCALE GENOMIC DNA]</scope>
    <source>
        <strain evidence="6 8">WMS-il1</strain>
    </source>
</reference>
<evidence type="ECO:0000313" key="5">
    <source>
        <dbReference type="EMBL" id="VDL60542.1"/>
    </source>
</evidence>
<dbReference type="WBParaSite" id="HDID_0000822601-mRNA-1">
    <property type="protein sequence ID" value="HDID_0000822601-mRNA-1"/>
    <property type="gene ID" value="HDID_0000822601"/>
</dbReference>
<organism evidence="9">
    <name type="scientific">Hymenolepis diminuta</name>
    <name type="common">Rat tapeworm</name>
    <dbReference type="NCBI Taxonomy" id="6216"/>
    <lineage>
        <taxon>Eukaryota</taxon>
        <taxon>Metazoa</taxon>
        <taxon>Spiralia</taxon>
        <taxon>Lophotrochozoa</taxon>
        <taxon>Platyhelminthes</taxon>
        <taxon>Cestoda</taxon>
        <taxon>Eucestoda</taxon>
        <taxon>Cyclophyllidea</taxon>
        <taxon>Hymenolepididae</taxon>
        <taxon>Hymenolepis</taxon>
    </lineage>
</organism>
<dbReference type="InterPro" id="IPR051112">
    <property type="entry name" value="CWC26_splicing_factor"/>
</dbReference>
<evidence type="ECO:0000256" key="2">
    <source>
        <dbReference type="ARBA" id="ARBA00014454"/>
    </source>
</evidence>
<dbReference type="GO" id="GO:0070274">
    <property type="term" value="C:RES complex"/>
    <property type="evidence" value="ECO:0007669"/>
    <property type="project" value="TreeGrafter"/>
</dbReference>
<dbReference type="GO" id="GO:0000398">
    <property type="term" value="P:mRNA splicing, via spliceosome"/>
    <property type="evidence" value="ECO:0007669"/>
    <property type="project" value="TreeGrafter"/>
</dbReference>
<dbReference type="EMBL" id="CABIJS010000665">
    <property type="protein sequence ID" value="VUZ54544.1"/>
    <property type="molecule type" value="Genomic_DNA"/>
</dbReference>
<dbReference type="PANTHER" id="PTHR31809">
    <property type="entry name" value="BUD13 HOMOLOG"/>
    <property type="match status" value="1"/>
</dbReference>
<keyword evidence="3" id="KW-0175">Coiled coil</keyword>
<protein>
    <recommendedName>
        <fullName evidence="2">BUD13 homolog</fullName>
    </recommendedName>
</protein>
<gene>
    <name evidence="5" type="ORF">HDID_LOCUS8224</name>
    <name evidence="6" type="ORF">WMSIL1_LOCUS12621</name>
</gene>
<evidence type="ECO:0000313" key="9">
    <source>
        <dbReference type="WBParaSite" id="HDID_0000822601-mRNA-1"/>
    </source>
</evidence>
<feature type="compositionally biased region" description="Basic residues" evidence="4">
    <location>
        <begin position="162"/>
        <end position="181"/>
    </location>
</feature>
<name>A0A0R3SSF7_HYMDI</name>
<evidence type="ECO:0000313" key="7">
    <source>
        <dbReference type="Proteomes" id="UP000274504"/>
    </source>
</evidence>
<feature type="coiled-coil region" evidence="3">
    <location>
        <begin position="81"/>
        <end position="117"/>
    </location>
</feature>
<comment type="similarity">
    <text evidence="1">Belongs to the CWC26 family.</text>
</comment>
<evidence type="ECO:0000313" key="8">
    <source>
        <dbReference type="Proteomes" id="UP000321570"/>
    </source>
</evidence>
<dbReference type="Pfam" id="PF09736">
    <property type="entry name" value="Bud13"/>
    <property type="match status" value="1"/>
</dbReference>
<feature type="compositionally biased region" description="Acidic residues" evidence="4">
    <location>
        <begin position="186"/>
        <end position="195"/>
    </location>
</feature>
<dbReference type="GO" id="GO:0003723">
    <property type="term" value="F:RNA binding"/>
    <property type="evidence" value="ECO:0007669"/>
    <property type="project" value="TreeGrafter"/>
</dbReference>
<reference evidence="5 7" key="2">
    <citation type="submission" date="2018-11" db="EMBL/GenBank/DDBJ databases">
        <authorList>
            <consortium name="Pathogen Informatics"/>
        </authorList>
    </citation>
    <scope>NUCLEOTIDE SEQUENCE [LARGE SCALE GENOMIC DNA]</scope>
</reference>
<dbReference type="InterPro" id="IPR018609">
    <property type="entry name" value="Bud13"/>
</dbReference>
<dbReference type="GO" id="GO:0005684">
    <property type="term" value="C:U2-type spliceosomal complex"/>
    <property type="evidence" value="ECO:0007669"/>
    <property type="project" value="TreeGrafter"/>
</dbReference>
<evidence type="ECO:0000256" key="3">
    <source>
        <dbReference type="SAM" id="Coils"/>
    </source>
</evidence>
<evidence type="ECO:0000256" key="1">
    <source>
        <dbReference type="ARBA" id="ARBA00011069"/>
    </source>
</evidence>
<evidence type="ECO:0000256" key="4">
    <source>
        <dbReference type="SAM" id="MobiDB-lite"/>
    </source>
</evidence>
<dbReference type="PANTHER" id="PTHR31809:SF0">
    <property type="entry name" value="BUD13 HOMOLOG"/>
    <property type="match status" value="1"/>
</dbReference>
<dbReference type="Proteomes" id="UP000274504">
    <property type="component" value="Unassembled WGS sequence"/>
</dbReference>
<dbReference type="STRING" id="6216.A0A0R3SSF7"/>
<feature type="region of interest" description="Disordered" evidence="4">
    <location>
        <begin position="161"/>
        <end position="216"/>
    </location>
</feature>
<dbReference type="Proteomes" id="UP000321570">
    <property type="component" value="Unassembled WGS sequence"/>
</dbReference>
<keyword evidence="8" id="KW-1185">Reference proteome</keyword>
<accession>A0A0R3SSF7</accession>
<proteinExistence type="inferred from homology"/>
<dbReference type="EMBL" id="UYSG01011048">
    <property type="protein sequence ID" value="VDL60542.1"/>
    <property type="molecule type" value="Genomic_DNA"/>
</dbReference>